<dbReference type="InterPro" id="IPR050750">
    <property type="entry name" value="C5-MTase"/>
</dbReference>
<feature type="domain" description="HTH cro/C1-type" evidence="8">
    <location>
        <begin position="25"/>
        <end position="51"/>
    </location>
</feature>
<name>A0A087A180_9BIFI</name>
<evidence type="ECO:0000256" key="7">
    <source>
        <dbReference type="RuleBase" id="RU000417"/>
    </source>
</evidence>
<keyword evidence="2 5" id="KW-0808">Transferase</keyword>
<comment type="caution">
    <text evidence="9">The sequence shown here is derived from an EMBL/GenBank/DDBJ whole genome shotgun (WGS) entry which is preliminary data.</text>
</comment>
<dbReference type="OrthoDB" id="9813719at2"/>
<dbReference type="PANTHER" id="PTHR46098">
    <property type="entry name" value="TRNA (CYTOSINE(38)-C(5))-METHYLTRANSFERASE"/>
    <property type="match status" value="1"/>
</dbReference>
<dbReference type="RefSeq" id="WP_052118981.1">
    <property type="nucleotide sequence ID" value="NZ_JDUV01000002.1"/>
</dbReference>
<dbReference type="SUPFAM" id="SSF53335">
    <property type="entry name" value="S-adenosyl-L-methionine-dependent methyltransferases"/>
    <property type="match status" value="1"/>
</dbReference>
<dbReference type="PROSITE" id="PS50943">
    <property type="entry name" value="HTH_CROC1"/>
    <property type="match status" value="1"/>
</dbReference>
<dbReference type="SUPFAM" id="SSF47413">
    <property type="entry name" value="lambda repressor-like DNA-binding domains"/>
    <property type="match status" value="1"/>
</dbReference>
<gene>
    <name evidence="9" type="ORF">BCAL_1863</name>
</gene>
<evidence type="ECO:0000256" key="6">
    <source>
        <dbReference type="RuleBase" id="RU000416"/>
    </source>
</evidence>
<dbReference type="GO" id="GO:0003886">
    <property type="term" value="F:DNA (cytosine-5-)-methyltransferase activity"/>
    <property type="evidence" value="ECO:0007669"/>
    <property type="project" value="UniProtKB-EC"/>
</dbReference>
<dbReference type="EMBL" id="JGYS01000016">
    <property type="protein sequence ID" value="KFI52530.1"/>
    <property type="molecule type" value="Genomic_DNA"/>
</dbReference>
<dbReference type="Gene3D" id="3.90.120.30">
    <property type="match status" value="1"/>
</dbReference>
<dbReference type="Pfam" id="PF13560">
    <property type="entry name" value="HTH_31"/>
    <property type="match status" value="1"/>
</dbReference>
<dbReference type="Gene3D" id="3.40.50.150">
    <property type="entry name" value="Vaccinia Virus protein VP39"/>
    <property type="match status" value="1"/>
</dbReference>
<dbReference type="GO" id="GO:0032259">
    <property type="term" value="P:methylation"/>
    <property type="evidence" value="ECO:0007669"/>
    <property type="project" value="UniProtKB-KW"/>
</dbReference>
<dbReference type="PROSITE" id="PS51679">
    <property type="entry name" value="SAM_MT_C5"/>
    <property type="match status" value="1"/>
</dbReference>
<dbReference type="Proteomes" id="UP000029072">
    <property type="component" value="Unassembled WGS sequence"/>
</dbReference>
<dbReference type="EC" id="2.1.1.37" evidence="7"/>
<dbReference type="eggNOG" id="COG0270">
    <property type="taxonomic scope" value="Bacteria"/>
</dbReference>
<keyword evidence="3 5" id="KW-0949">S-adenosyl-L-methionine</keyword>
<keyword evidence="1 5" id="KW-0489">Methyltransferase</keyword>
<organism evidence="9 10">
    <name type="scientific">Bifidobacterium callitrichos DSM 23973</name>
    <dbReference type="NCBI Taxonomy" id="1437609"/>
    <lineage>
        <taxon>Bacteria</taxon>
        <taxon>Bacillati</taxon>
        <taxon>Actinomycetota</taxon>
        <taxon>Actinomycetes</taxon>
        <taxon>Bifidobacteriales</taxon>
        <taxon>Bifidobacteriaceae</taxon>
        <taxon>Bifidobacterium</taxon>
    </lineage>
</organism>
<evidence type="ECO:0000259" key="8">
    <source>
        <dbReference type="PROSITE" id="PS50943"/>
    </source>
</evidence>
<dbReference type="InterPro" id="IPR001387">
    <property type="entry name" value="Cro/C1-type_HTH"/>
</dbReference>
<evidence type="ECO:0000256" key="2">
    <source>
        <dbReference type="ARBA" id="ARBA00022679"/>
    </source>
</evidence>
<accession>A0A087A180</accession>
<dbReference type="CDD" id="cd00315">
    <property type="entry name" value="Cyt_C5_DNA_methylase"/>
    <property type="match status" value="1"/>
</dbReference>
<dbReference type="NCBIfam" id="TIGR00675">
    <property type="entry name" value="dcm"/>
    <property type="match status" value="1"/>
</dbReference>
<evidence type="ECO:0000313" key="9">
    <source>
        <dbReference type="EMBL" id="KFI52530.1"/>
    </source>
</evidence>
<dbReference type="GO" id="GO:0003677">
    <property type="term" value="F:DNA binding"/>
    <property type="evidence" value="ECO:0007669"/>
    <property type="project" value="InterPro"/>
</dbReference>
<evidence type="ECO:0000256" key="5">
    <source>
        <dbReference type="PROSITE-ProRule" id="PRU01016"/>
    </source>
</evidence>
<dbReference type="Pfam" id="PF00145">
    <property type="entry name" value="DNA_methylase"/>
    <property type="match status" value="1"/>
</dbReference>
<evidence type="ECO:0000256" key="4">
    <source>
        <dbReference type="ARBA" id="ARBA00022747"/>
    </source>
</evidence>
<dbReference type="AlphaFoldDB" id="A0A087A180"/>
<dbReference type="GO" id="GO:0009307">
    <property type="term" value="P:DNA restriction-modification system"/>
    <property type="evidence" value="ECO:0007669"/>
    <property type="project" value="UniProtKB-KW"/>
</dbReference>
<dbReference type="Gene3D" id="1.10.260.40">
    <property type="entry name" value="lambda repressor-like DNA-binding domains"/>
    <property type="match status" value="1"/>
</dbReference>
<dbReference type="STRING" id="1437609.BCAL_1863"/>
<dbReference type="PRINTS" id="PR00105">
    <property type="entry name" value="C5METTRFRASE"/>
</dbReference>
<comment type="similarity">
    <text evidence="5 6">Belongs to the class I-like SAM-binding methyltransferase superfamily. C5-methyltransferase family.</text>
</comment>
<dbReference type="InterPro" id="IPR029063">
    <property type="entry name" value="SAM-dependent_MTases_sf"/>
</dbReference>
<proteinExistence type="inferred from homology"/>
<dbReference type="InterPro" id="IPR001525">
    <property type="entry name" value="C5_MeTfrase"/>
</dbReference>
<dbReference type="PANTHER" id="PTHR46098:SF1">
    <property type="entry name" value="TRNA (CYTOSINE(38)-C(5))-METHYLTRANSFERASE"/>
    <property type="match status" value="1"/>
</dbReference>
<dbReference type="CDD" id="cd00093">
    <property type="entry name" value="HTH_XRE"/>
    <property type="match status" value="1"/>
</dbReference>
<reference evidence="9 10" key="1">
    <citation type="submission" date="2014-03" db="EMBL/GenBank/DDBJ databases">
        <title>Genomics of Bifidobacteria.</title>
        <authorList>
            <person name="Ventura M."/>
            <person name="Milani C."/>
            <person name="Lugli G.A."/>
        </authorList>
    </citation>
    <scope>NUCLEOTIDE SEQUENCE [LARGE SCALE GENOMIC DNA]</scope>
    <source>
        <strain evidence="9 10">DSM 23973</strain>
    </source>
</reference>
<sequence length="443" mass="49844">MGEVIKAEVNEPSEADELISKLREGMTRRQLAESLGLSTSTVERWETGKAKCKQVYVPALKELYYGTTHETGTDFRTIDLFAGIGGIRRGFASAGGHAVFSSEWNEFSARTYRTNYGFAETVAGDITQVDANDIPDCDVVLAGFPCQPFSLAGVSKKRSLGRETGFRDKTQGTLFFDVARIIAAKRPAAFLLENVKNLTSHDHGRTFKVILDALQNELGYEVHWKVIDGQHFVPQHRERIYIVGFRSKTDFTWDDLKFPDRQPVLADILHKTDGTEPKLPWDGDKYFDFDHNKVQDKYTLTPRLWQYLQDYRKKHEALGHGFGYGLVTPDMVSRTLSARYHKDGSEILVAQGDERPRRLTPRECARLMGYPDDFRIPVSDTQAYRQFGNSVVVPAIAEVARIMRPHILKVMAEGDQGVMLDDSASADEIQKARQIAIDGAGTD</sequence>
<dbReference type="PROSITE" id="PS00094">
    <property type="entry name" value="C5_MTASE_1"/>
    <property type="match status" value="1"/>
</dbReference>
<evidence type="ECO:0000313" key="10">
    <source>
        <dbReference type="Proteomes" id="UP000029072"/>
    </source>
</evidence>
<evidence type="ECO:0000256" key="3">
    <source>
        <dbReference type="ARBA" id="ARBA00022691"/>
    </source>
</evidence>
<protein>
    <recommendedName>
        <fullName evidence="7">Cytosine-specific methyltransferase</fullName>
        <ecNumber evidence="7">2.1.1.37</ecNumber>
    </recommendedName>
</protein>
<dbReference type="InterPro" id="IPR018117">
    <property type="entry name" value="C5_DNA_meth_AS"/>
</dbReference>
<evidence type="ECO:0000256" key="1">
    <source>
        <dbReference type="ARBA" id="ARBA00022603"/>
    </source>
</evidence>
<comment type="catalytic activity">
    <reaction evidence="7">
        <text>a 2'-deoxycytidine in DNA + S-adenosyl-L-methionine = a 5-methyl-2'-deoxycytidine in DNA + S-adenosyl-L-homocysteine + H(+)</text>
        <dbReference type="Rhea" id="RHEA:13681"/>
        <dbReference type="Rhea" id="RHEA-COMP:11369"/>
        <dbReference type="Rhea" id="RHEA-COMP:11370"/>
        <dbReference type="ChEBI" id="CHEBI:15378"/>
        <dbReference type="ChEBI" id="CHEBI:57856"/>
        <dbReference type="ChEBI" id="CHEBI:59789"/>
        <dbReference type="ChEBI" id="CHEBI:85452"/>
        <dbReference type="ChEBI" id="CHEBI:85454"/>
        <dbReference type="EC" id="2.1.1.37"/>
    </reaction>
</comment>
<feature type="active site" evidence="5">
    <location>
        <position position="146"/>
    </location>
</feature>
<dbReference type="InterPro" id="IPR010982">
    <property type="entry name" value="Lambda_DNA-bd_dom_sf"/>
</dbReference>
<keyword evidence="4" id="KW-0680">Restriction system</keyword>